<keyword evidence="2" id="KW-1185">Reference proteome</keyword>
<dbReference type="PANTHER" id="PTHR12658">
    <property type="entry name" value="BETA-TUBULIN COFACTOR D"/>
    <property type="match status" value="1"/>
</dbReference>
<dbReference type="GO" id="GO:0070830">
    <property type="term" value="P:bicellular tight junction assembly"/>
    <property type="evidence" value="ECO:0007669"/>
    <property type="project" value="TreeGrafter"/>
</dbReference>
<dbReference type="AlphaFoldDB" id="A0A3P7JFB8"/>
<evidence type="ECO:0000313" key="1">
    <source>
        <dbReference type="EMBL" id="VDM84361.1"/>
    </source>
</evidence>
<dbReference type="GO" id="GO:0000226">
    <property type="term" value="P:microtubule cytoskeleton organization"/>
    <property type="evidence" value="ECO:0007669"/>
    <property type="project" value="TreeGrafter"/>
</dbReference>
<dbReference type="EMBL" id="UYYB01129601">
    <property type="protein sequence ID" value="VDM84361.1"/>
    <property type="molecule type" value="Genomic_DNA"/>
</dbReference>
<dbReference type="GO" id="GO:0016328">
    <property type="term" value="C:lateral plasma membrane"/>
    <property type="evidence" value="ECO:0007669"/>
    <property type="project" value="TreeGrafter"/>
</dbReference>
<dbReference type="GO" id="GO:0034333">
    <property type="term" value="P:adherens junction assembly"/>
    <property type="evidence" value="ECO:0007669"/>
    <property type="project" value="TreeGrafter"/>
</dbReference>
<sequence>MRDTAHRDEIDQIQATEDDDKDVIGCIPRLLCNSHREIIENIVKSLPDTVESGKDDILDNDFDRYARLLDIYQEQPNLLDSIIPTILKTLESYITLPSSSSADKSLNKLSISALHYIAHLTKVRGYKVIVRLLPHHLSPLSTMSLHCHPIIIENQSTSSFVIDEPDGDIKCDPA</sequence>
<organism evidence="1 2">
    <name type="scientific">Strongylus vulgaris</name>
    <name type="common">Blood worm</name>
    <dbReference type="NCBI Taxonomy" id="40348"/>
    <lineage>
        <taxon>Eukaryota</taxon>
        <taxon>Metazoa</taxon>
        <taxon>Ecdysozoa</taxon>
        <taxon>Nematoda</taxon>
        <taxon>Chromadorea</taxon>
        <taxon>Rhabditida</taxon>
        <taxon>Rhabditina</taxon>
        <taxon>Rhabditomorpha</taxon>
        <taxon>Strongyloidea</taxon>
        <taxon>Strongylidae</taxon>
        <taxon>Strongylus</taxon>
    </lineage>
</organism>
<gene>
    <name evidence="1" type="ORF">SVUK_LOCUS19359</name>
</gene>
<dbReference type="GO" id="GO:0005096">
    <property type="term" value="F:GTPase activator activity"/>
    <property type="evidence" value="ECO:0007669"/>
    <property type="project" value="InterPro"/>
</dbReference>
<proteinExistence type="predicted"/>
<dbReference type="GO" id="GO:0007023">
    <property type="term" value="P:post-chaperonin tubulin folding pathway"/>
    <property type="evidence" value="ECO:0007669"/>
    <property type="project" value="InterPro"/>
</dbReference>
<dbReference type="GO" id="GO:0048487">
    <property type="term" value="F:beta-tubulin binding"/>
    <property type="evidence" value="ECO:0007669"/>
    <property type="project" value="InterPro"/>
</dbReference>
<reference evidence="1" key="1">
    <citation type="submission" date="2018-11" db="EMBL/GenBank/DDBJ databases">
        <authorList>
            <consortium name="Pathogen Informatics"/>
        </authorList>
    </citation>
    <scope>NUCLEOTIDE SEQUENCE [LARGE SCALE GENOMIC DNA]</scope>
</reference>
<dbReference type="GO" id="GO:0007021">
    <property type="term" value="P:tubulin complex assembly"/>
    <property type="evidence" value="ECO:0007669"/>
    <property type="project" value="InterPro"/>
</dbReference>
<evidence type="ECO:0000313" key="2">
    <source>
        <dbReference type="Proteomes" id="UP000270094"/>
    </source>
</evidence>
<dbReference type="Proteomes" id="UP000270094">
    <property type="component" value="Unassembled WGS sequence"/>
</dbReference>
<protein>
    <submittedName>
        <fullName evidence="1">Uncharacterized protein</fullName>
    </submittedName>
</protein>
<dbReference type="Pfam" id="PF23579">
    <property type="entry name" value="ARM_TBCD"/>
    <property type="match status" value="1"/>
</dbReference>
<accession>A0A3P7JFB8</accession>
<name>A0A3P7JFB8_STRVU</name>
<dbReference type="PANTHER" id="PTHR12658:SF0">
    <property type="entry name" value="TUBULIN-SPECIFIC CHAPERONE D"/>
    <property type="match status" value="1"/>
</dbReference>
<dbReference type="OrthoDB" id="10253476at2759"/>
<dbReference type="InterPro" id="IPR033162">
    <property type="entry name" value="TBCD"/>
</dbReference>